<dbReference type="AlphaFoldDB" id="A0A177AWQ6"/>
<reference evidence="1 2" key="1">
    <citation type="submission" date="2016-04" db="EMBL/GenBank/DDBJ databases">
        <title>The genome of Intoshia linei affirms orthonectids as highly simplified spiralians.</title>
        <authorList>
            <person name="Mikhailov K.V."/>
            <person name="Slusarev G.S."/>
            <person name="Nikitin M.A."/>
            <person name="Logacheva M.D."/>
            <person name="Penin A."/>
            <person name="Aleoshin V."/>
            <person name="Panchin Y.V."/>
        </authorList>
    </citation>
    <scope>NUCLEOTIDE SEQUENCE [LARGE SCALE GENOMIC DNA]</scope>
    <source>
        <strain evidence="1">Intl2013</strain>
        <tissue evidence="1">Whole animal</tissue>
    </source>
</reference>
<evidence type="ECO:0008006" key="3">
    <source>
        <dbReference type="Google" id="ProtNLM"/>
    </source>
</evidence>
<proteinExistence type="predicted"/>
<name>A0A177AWQ6_9BILA</name>
<dbReference type="EMBL" id="LWCA01000926">
    <property type="protein sequence ID" value="OAF66458.1"/>
    <property type="molecule type" value="Genomic_DNA"/>
</dbReference>
<dbReference type="Proteomes" id="UP000078046">
    <property type="component" value="Unassembled WGS sequence"/>
</dbReference>
<feature type="non-terminal residue" evidence="1">
    <location>
        <position position="277"/>
    </location>
</feature>
<accession>A0A177AWQ6</accession>
<keyword evidence="2" id="KW-1185">Reference proteome</keyword>
<organism evidence="1 2">
    <name type="scientific">Intoshia linei</name>
    <dbReference type="NCBI Taxonomy" id="1819745"/>
    <lineage>
        <taxon>Eukaryota</taxon>
        <taxon>Metazoa</taxon>
        <taxon>Spiralia</taxon>
        <taxon>Lophotrochozoa</taxon>
        <taxon>Mesozoa</taxon>
        <taxon>Orthonectida</taxon>
        <taxon>Rhopaluridae</taxon>
        <taxon>Intoshia</taxon>
    </lineage>
</organism>
<dbReference type="OrthoDB" id="2286242at2759"/>
<comment type="caution">
    <text evidence="1">The sequence shown here is derived from an EMBL/GenBank/DDBJ whole genome shotgun (WGS) entry which is preliminary data.</text>
</comment>
<evidence type="ECO:0000313" key="2">
    <source>
        <dbReference type="Proteomes" id="UP000078046"/>
    </source>
</evidence>
<sequence length="277" mass="31661">MRIKSEEDIDNYVHQLRKAAERCKYDEVDHILRDHIFIHDTSKTVQNVIIKLNNPSLTVTVETIKQHNLINIITCKGCQGNCRLRSLCPAQGHTGSKCNKFHHLEPACEYKKRLNGQMQINTVSNHSTSQVNLKFSINNCIIPIKFLIDSGSPVNLINSIVLKLYNNTKIFYLTDYMNIIGYELSNELGLLHFNKSQCQNLEDNLIYINAIKSKTVPLFIKPDIANKTVNILNHLFQGCVDKFNGIFSIIPGRTSLYHHKIDTTNDTGFKSPIYFIP</sequence>
<evidence type="ECO:0000313" key="1">
    <source>
        <dbReference type="EMBL" id="OAF66458.1"/>
    </source>
</evidence>
<protein>
    <recommendedName>
        <fullName evidence="3">Peptidase A2 domain-containing protein</fullName>
    </recommendedName>
</protein>
<gene>
    <name evidence="1" type="ORF">A3Q56_05789</name>
</gene>